<evidence type="ECO:0000256" key="4">
    <source>
        <dbReference type="ARBA" id="ARBA00014187"/>
    </source>
</evidence>
<dbReference type="SUPFAM" id="SSF54236">
    <property type="entry name" value="Ubiquitin-like"/>
    <property type="match status" value="1"/>
</dbReference>
<dbReference type="InterPro" id="IPR023214">
    <property type="entry name" value="HAD_sf"/>
</dbReference>
<evidence type="ECO:0000313" key="15">
    <source>
        <dbReference type="EMBL" id="KAK2162450.1"/>
    </source>
</evidence>
<comment type="catalytic activity">
    <reaction evidence="12">
        <text>O-phospho-L-threonyl-[protein] + H2O = L-threonyl-[protein] + phosphate</text>
        <dbReference type="Rhea" id="RHEA:47004"/>
        <dbReference type="Rhea" id="RHEA-COMP:11060"/>
        <dbReference type="Rhea" id="RHEA-COMP:11605"/>
        <dbReference type="ChEBI" id="CHEBI:15377"/>
        <dbReference type="ChEBI" id="CHEBI:30013"/>
        <dbReference type="ChEBI" id="CHEBI:43474"/>
        <dbReference type="ChEBI" id="CHEBI:61977"/>
        <dbReference type="EC" id="3.1.3.16"/>
    </reaction>
</comment>
<comment type="subcellular location">
    <subcellularLocation>
        <location evidence="2">Nucleus</location>
    </subcellularLocation>
</comment>
<dbReference type="GO" id="GO:0090364">
    <property type="term" value="P:regulation of proteasome assembly"/>
    <property type="evidence" value="ECO:0007669"/>
    <property type="project" value="InterPro"/>
</dbReference>
<reference evidence="15" key="1">
    <citation type="journal article" date="2023" name="Mol. Biol. Evol.">
        <title>Third-Generation Sequencing Reveals the Adaptive Role of the Epigenome in Three Deep-Sea Polychaetes.</title>
        <authorList>
            <person name="Perez M."/>
            <person name="Aroh O."/>
            <person name="Sun Y."/>
            <person name="Lan Y."/>
            <person name="Juniper S.K."/>
            <person name="Young C.R."/>
            <person name="Angers B."/>
            <person name="Qian P.Y."/>
        </authorList>
    </citation>
    <scope>NUCLEOTIDE SEQUENCE</scope>
    <source>
        <strain evidence="15">P08H-3</strain>
    </source>
</reference>
<comment type="cofactor">
    <cofactor evidence="1">
        <name>Mg(2+)</name>
        <dbReference type="ChEBI" id="CHEBI:18420"/>
    </cofactor>
</comment>
<dbReference type="SMART" id="SM00577">
    <property type="entry name" value="CPDc"/>
    <property type="match status" value="1"/>
</dbReference>
<dbReference type="FunFam" id="3.10.20.90:FF:000060">
    <property type="entry name" value="ubiquitin-like domain-containing CTD phosphatase 1"/>
    <property type="match status" value="1"/>
</dbReference>
<dbReference type="PROSITE" id="PS50969">
    <property type="entry name" value="FCP1"/>
    <property type="match status" value="1"/>
</dbReference>
<dbReference type="PANTHER" id="PTHR48493">
    <property type="entry name" value="UBIQUITIN-LIKE DOMAIN-CONTAINING CTD PHOSPHATASE 1"/>
    <property type="match status" value="1"/>
</dbReference>
<dbReference type="Gene3D" id="3.40.50.1000">
    <property type="entry name" value="HAD superfamily/HAD-like"/>
    <property type="match status" value="1"/>
</dbReference>
<dbReference type="SMART" id="SM00213">
    <property type="entry name" value="UBQ"/>
    <property type="match status" value="1"/>
</dbReference>
<dbReference type="NCBIfam" id="TIGR02245">
    <property type="entry name" value="HAD_IIID1"/>
    <property type="match status" value="1"/>
</dbReference>
<dbReference type="Gene3D" id="3.10.20.90">
    <property type="entry name" value="Phosphatidylinositol 3-kinase Catalytic Subunit, Chain A, domain 1"/>
    <property type="match status" value="1"/>
</dbReference>
<dbReference type="Pfam" id="PF03031">
    <property type="entry name" value="NIF"/>
    <property type="match status" value="1"/>
</dbReference>
<protein>
    <recommendedName>
        <fullName evidence="4">Ubiquitin-like domain-containing CTD phosphatase 1</fullName>
        <ecNumber evidence="3">3.1.3.16</ecNumber>
    </recommendedName>
    <alternativeName>
        <fullName evidence="10">Nuclear proteasome inhibitor UBLCP1</fullName>
    </alternativeName>
</protein>
<evidence type="ECO:0000256" key="11">
    <source>
        <dbReference type="ARBA" id="ARBA00047761"/>
    </source>
</evidence>
<keyword evidence="7" id="KW-0460">Magnesium</keyword>
<dbReference type="GO" id="GO:0046872">
    <property type="term" value="F:metal ion binding"/>
    <property type="evidence" value="ECO:0007669"/>
    <property type="project" value="UniProtKB-KW"/>
</dbReference>
<feature type="domain" description="FCP1 homology" evidence="14">
    <location>
        <begin position="136"/>
        <end position="296"/>
    </location>
</feature>
<dbReference type="FunFam" id="3.40.50.1000:FF:000050">
    <property type="entry name" value="Ubiquitin-like domain-containing CTD phosphatase 1"/>
    <property type="match status" value="1"/>
</dbReference>
<dbReference type="GO" id="GO:0004722">
    <property type="term" value="F:protein serine/threonine phosphatase activity"/>
    <property type="evidence" value="ECO:0007669"/>
    <property type="project" value="UniProtKB-EC"/>
</dbReference>
<dbReference type="InterPro" id="IPR036412">
    <property type="entry name" value="HAD-like_sf"/>
</dbReference>
<dbReference type="PANTHER" id="PTHR48493:SF1">
    <property type="entry name" value="UBIQUITIN-LIKE DOMAIN-CONTAINING CTD PHOSPHATASE 1"/>
    <property type="match status" value="1"/>
</dbReference>
<dbReference type="InterPro" id="IPR004274">
    <property type="entry name" value="FCP1_dom"/>
</dbReference>
<evidence type="ECO:0000256" key="7">
    <source>
        <dbReference type="ARBA" id="ARBA00022842"/>
    </source>
</evidence>
<evidence type="ECO:0000256" key="5">
    <source>
        <dbReference type="ARBA" id="ARBA00022723"/>
    </source>
</evidence>
<evidence type="ECO:0000256" key="6">
    <source>
        <dbReference type="ARBA" id="ARBA00022801"/>
    </source>
</evidence>
<evidence type="ECO:0000259" key="13">
    <source>
        <dbReference type="PROSITE" id="PS50053"/>
    </source>
</evidence>
<sequence>MADDVGDVVIKWSGKEYKISGLSENDNVLGLKKAIQKETGVLPERQKLLGLKLKGKVPTDDVLLVALKLKPNTKIMMMGTREEVLQDVVEPPKDLPEVVNDFDIEEDEVLIENREEYLAKVERRIREYKVDVLNEPRDGTKLLVLDIDYTLFDHRSTAETGLELMRPYLHEFLSSAYEDYDIVIWSATSMKWIKAKMDELGVLKNTNYKISFMLDSMAMITVHAPKYGLIEVKPLGVIWGKYPQWSNTNTIMFDDLRRNFIMNPQSGLKIRPFKEAHFNRNKDKELLYLSRYLKDISQLDDFSTLNHRKWERYKPPKSGHKKCRRSEETDS</sequence>
<comment type="caution">
    <text evidence="15">The sequence shown here is derived from an EMBL/GenBank/DDBJ whole genome shotgun (WGS) entry which is preliminary data.</text>
</comment>
<name>A0AAD9K1Y1_9ANNE</name>
<accession>A0AAD9K1Y1</accession>
<dbReference type="InterPro" id="IPR051658">
    <property type="entry name" value="UBLCP1"/>
</dbReference>
<keyword evidence="6" id="KW-0378">Hydrolase</keyword>
<dbReference type="CDD" id="cd01813">
    <property type="entry name" value="Ubl_UBLCP1"/>
    <property type="match status" value="1"/>
</dbReference>
<dbReference type="EMBL" id="JAODUP010000098">
    <property type="protein sequence ID" value="KAK2162450.1"/>
    <property type="molecule type" value="Genomic_DNA"/>
</dbReference>
<proteinExistence type="predicted"/>
<dbReference type="InterPro" id="IPR000626">
    <property type="entry name" value="Ubiquitin-like_dom"/>
</dbReference>
<dbReference type="GO" id="GO:0005634">
    <property type="term" value="C:nucleus"/>
    <property type="evidence" value="ECO:0007669"/>
    <property type="project" value="UniProtKB-SubCell"/>
</dbReference>
<dbReference type="InterPro" id="IPR029071">
    <property type="entry name" value="Ubiquitin-like_domsf"/>
</dbReference>
<keyword evidence="8" id="KW-0904">Protein phosphatase</keyword>
<keyword evidence="16" id="KW-1185">Reference proteome</keyword>
<organism evidence="15 16">
    <name type="scientific">Paralvinella palmiformis</name>
    <dbReference type="NCBI Taxonomy" id="53620"/>
    <lineage>
        <taxon>Eukaryota</taxon>
        <taxon>Metazoa</taxon>
        <taxon>Spiralia</taxon>
        <taxon>Lophotrochozoa</taxon>
        <taxon>Annelida</taxon>
        <taxon>Polychaeta</taxon>
        <taxon>Sedentaria</taxon>
        <taxon>Canalipalpata</taxon>
        <taxon>Terebellida</taxon>
        <taxon>Terebelliformia</taxon>
        <taxon>Alvinellidae</taxon>
        <taxon>Paralvinella</taxon>
    </lineage>
</organism>
<evidence type="ECO:0000256" key="12">
    <source>
        <dbReference type="ARBA" id="ARBA00048336"/>
    </source>
</evidence>
<dbReference type="InterPro" id="IPR011943">
    <property type="entry name" value="HAD-SF_hydro_IIID"/>
</dbReference>
<gene>
    <name evidence="15" type="ORF">LSH36_98g01026</name>
</gene>
<evidence type="ECO:0000313" key="16">
    <source>
        <dbReference type="Proteomes" id="UP001208570"/>
    </source>
</evidence>
<feature type="domain" description="Ubiquitin-like" evidence="13">
    <location>
        <begin position="22"/>
        <end position="78"/>
    </location>
</feature>
<dbReference type="PROSITE" id="PS50053">
    <property type="entry name" value="UBIQUITIN_2"/>
    <property type="match status" value="1"/>
</dbReference>
<evidence type="ECO:0000256" key="10">
    <source>
        <dbReference type="ARBA" id="ARBA00032039"/>
    </source>
</evidence>
<evidence type="ECO:0000256" key="3">
    <source>
        <dbReference type="ARBA" id="ARBA00013081"/>
    </source>
</evidence>
<evidence type="ECO:0000259" key="14">
    <source>
        <dbReference type="PROSITE" id="PS50969"/>
    </source>
</evidence>
<dbReference type="SUPFAM" id="SSF56784">
    <property type="entry name" value="HAD-like"/>
    <property type="match status" value="1"/>
</dbReference>
<dbReference type="Proteomes" id="UP001208570">
    <property type="component" value="Unassembled WGS sequence"/>
</dbReference>
<evidence type="ECO:0000256" key="2">
    <source>
        <dbReference type="ARBA" id="ARBA00004123"/>
    </source>
</evidence>
<evidence type="ECO:0000256" key="9">
    <source>
        <dbReference type="ARBA" id="ARBA00023242"/>
    </source>
</evidence>
<keyword evidence="5" id="KW-0479">Metal-binding</keyword>
<evidence type="ECO:0000256" key="8">
    <source>
        <dbReference type="ARBA" id="ARBA00022912"/>
    </source>
</evidence>
<evidence type="ECO:0000256" key="1">
    <source>
        <dbReference type="ARBA" id="ARBA00001946"/>
    </source>
</evidence>
<comment type="catalytic activity">
    <reaction evidence="11">
        <text>O-phospho-L-seryl-[protein] + H2O = L-seryl-[protein] + phosphate</text>
        <dbReference type="Rhea" id="RHEA:20629"/>
        <dbReference type="Rhea" id="RHEA-COMP:9863"/>
        <dbReference type="Rhea" id="RHEA-COMP:11604"/>
        <dbReference type="ChEBI" id="CHEBI:15377"/>
        <dbReference type="ChEBI" id="CHEBI:29999"/>
        <dbReference type="ChEBI" id="CHEBI:43474"/>
        <dbReference type="ChEBI" id="CHEBI:83421"/>
        <dbReference type="EC" id="3.1.3.16"/>
    </reaction>
</comment>
<dbReference type="EC" id="3.1.3.16" evidence="3"/>
<keyword evidence="9" id="KW-0539">Nucleus</keyword>
<dbReference type="Pfam" id="PF00240">
    <property type="entry name" value="ubiquitin"/>
    <property type="match status" value="1"/>
</dbReference>
<dbReference type="AlphaFoldDB" id="A0AAD9K1Y1"/>